<dbReference type="Proteomes" id="UP001286313">
    <property type="component" value="Unassembled WGS sequence"/>
</dbReference>
<dbReference type="FunFam" id="3.30.160.20:FF:000021">
    <property type="entry name" value="Microprocessor complex subunit DGCR8"/>
    <property type="match status" value="1"/>
</dbReference>
<dbReference type="InterPro" id="IPR040375">
    <property type="entry name" value="DGCR8"/>
</dbReference>
<feature type="compositionally biased region" description="Polar residues" evidence="2">
    <location>
        <begin position="262"/>
        <end position="271"/>
    </location>
</feature>
<keyword evidence="1" id="KW-0694">RNA-binding</keyword>
<organism evidence="4 5">
    <name type="scientific">Petrolisthes cinctipes</name>
    <name type="common">Flat porcelain crab</name>
    <dbReference type="NCBI Taxonomy" id="88211"/>
    <lineage>
        <taxon>Eukaryota</taxon>
        <taxon>Metazoa</taxon>
        <taxon>Ecdysozoa</taxon>
        <taxon>Arthropoda</taxon>
        <taxon>Crustacea</taxon>
        <taxon>Multicrustacea</taxon>
        <taxon>Malacostraca</taxon>
        <taxon>Eumalacostraca</taxon>
        <taxon>Eucarida</taxon>
        <taxon>Decapoda</taxon>
        <taxon>Pleocyemata</taxon>
        <taxon>Anomura</taxon>
        <taxon>Galatheoidea</taxon>
        <taxon>Porcellanidae</taxon>
        <taxon>Petrolisthes</taxon>
    </lineage>
</organism>
<keyword evidence="5" id="KW-1185">Reference proteome</keyword>
<dbReference type="SMART" id="SM00456">
    <property type="entry name" value="WW"/>
    <property type="match status" value="1"/>
</dbReference>
<dbReference type="GO" id="GO:0020037">
    <property type="term" value="F:heme binding"/>
    <property type="evidence" value="ECO:0007669"/>
    <property type="project" value="InterPro"/>
</dbReference>
<dbReference type="GO" id="GO:0031053">
    <property type="term" value="P:primary miRNA processing"/>
    <property type="evidence" value="ECO:0007669"/>
    <property type="project" value="InterPro"/>
</dbReference>
<dbReference type="Gene3D" id="2.20.70.10">
    <property type="match status" value="1"/>
</dbReference>
<protein>
    <recommendedName>
        <fullName evidence="3">DRBM domain-containing protein</fullName>
    </recommendedName>
</protein>
<dbReference type="InterPro" id="IPR001202">
    <property type="entry name" value="WW_dom"/>
</dbReference>
<evidence type="ECO:0000313" key="4">
    <source>
        <dbReference type="EMBL" id="KAK3874551.1"/>
    </source>
</evidence>
<dbReference type="InterPro" id="IPR014720">
    <property type="entry name" value="dsRBD_dom"/>
</dbReference>
<name>A0AAE1KGB7_PETCI</name>
<dbReference type="Pfam" id="PF00035">
    <property type="entry name" value="dsrm"/>
    <property type="match status" value="1"/>
</dbReference>
<dbReference type="CDD" id="cd19868">
    <property type="entry name" value="DSRM_DGCR8_rpt2"/>
    <property type="match status" value="1"/>
</dbReference>
<proteinExistence type="predicted"/>
<feature type="compositionally biased region" description="Low complexity" evidence="2">
    <location>
        <begin position="7"/>
        <end position="25"/>
    </location>
</feature>
<dbReference type="AlphaFoldDB" id="A0AAE1KGB7"/>
<dbReference type="EMBL" id="JAWQEG010002095">
    <property type="protein sequence ID" value="KAK3874551.1"/>
    <property type="molecule type" value="Genomic_DNA"/>
</dbReference>
<comment type="caution">
    <text evidence="4">The sequence shown here is derived from an EMBL/GenBank/DDBJ whole genome shotgun (WGS) entry which is preliminary data.</text>
</comment>
<dbReference type="GO" id="GO:0042802">
    <property type="term" value="F:identical protein binding"/>
    <property type="evidence" value="ECO:0007669"/>
    <property type="project" value="InterPro"/>
</dbReference>
<dbReference type="SUPFAM" id="SSF54768">
    <property type="entry name" value="dsRNA-binding domain-like"/>
    <property type="match status" value="1"/>
</dbReference>
<dbReference type="FunFam" id="3.30.160.20:FF:000051">
    <property type="entry name" value="Microprocessor complex subunit DGCR8"/>
    <property type="match status" value="1"/>
</dbReference>
<dbReference type="GO" id="GO:0003725">
    <property type="term" value="F:double-stranded RNA binding"/>
    <property type="evidence" value="ECO:0007669"/>
    <property type="project" value="TreeGrafter"/>
</dbReference>
<dbReference type="CDD" id="cd19867">
    <property type="entry name" value="DSRM_DGCR8_rpt1"/>
    <property type="match status" value="1"/>
</dbReference>
<dbReference type="PROSITE" id="PS50137">
    <property type="entry name" value="DS_RBD"/>
    <property type="match status" value="1"/>
</dbReference>
<feature type="region of interest" description="Disordered" evidence="2">
    <location>
        <begin position="1"/>
        <end position="156"/>
    </location>
</feature>
<feature type="region of interest" description="Disordered" evidence="2">
    <location>
        <begin position="250"/>
        <end position="289"/>
    </location>
</feature>
<dbReference type="SMART" id="SM00358">
    <property type="entry name" value="DSRM"/>
    <property type="match status" value="2"/>
</dbReference>
<evidence type="ECO:0000256" key="1">
    <source>
        <dbReference type="PROSITE-ProRule" id="PRU00266"/>
    </source>
</evidence>
<feature type="compositionally biased region" description="Basic and acidic residues" evidence="2">
    <location>
        <begin position="250"/>
        <end position="261"/>
    </location>
</feature>
<feature type="compositionally biased region" description="Acidic residues" evidence="2">
    <location>
        <begin position="87"/>
        <end position="118"/>
    </location>
</feature>
<feature type="domain" description="DRBM" evidence="3">
    <location>
        <begin position="417"/>
        <end position="484"/>
    </location>
</feature>
<dbReference type="PANTHER" id="PTHR13482:SF3">
    <property type="entry name" value="MICROPROCESSOR COMPLEX SUBUNIT DGCR8"/>
    <property type="match status" value="1"/>
</dbReference>
<feature type="compositionally biased region" description="Gly residues" evidence="2">
    <location>
        <begin position="60"/>
        <end position="71"/>
    </location>
</feature>
<reference evidence="4" key="1">
    <citation type="submission" date="2023-10" db="EMBL/GenBank/DDBJ databases">
        <title>Genome assemblies of two species of porcelain crab, Petrolisthes cinctipes and Petrolisthes manimaculis (Anomura: Porcellanidae).</title>
        <authorList>
            <person name="Angst P."/>
        </authorList>
    </citation>
    <scope>NUCLEOTIDE SEQUENCE</scope>
    <source>
        <strain evidence="4">PB745_01</strain>
        <tissue evidence="4">Gill</tissue>
    </source>
</reference>
<dbReference type="Gene3D" id="3.30.160.590">
    <property type="match status" value="1"/>
</dbReference>
<dbReference type="GO" id="GO:0070878">
    <property type="term" value="F:primary miRNA binding"/>
    <property type="evidence" value="ECO:0007669"/>
    <property type="project" value="TreeGrafter"/>
</dbReference>
<feature type="compositionally biased region" description="Basic and acidic residues" evidence="2">
    <location>
        <begin position="272"/>
        <end position="287"/>
    </location>
</feature>
<dbReference type="PANTHER" id="PTHR13482">
    <property type="entry name" value="MICRORNA PROCESSOR COMPLEX SUBUNIT DGCR8"/>
    <property type="match status" value="1"/>
</dbReference>
<evidence type="ECO:0000259" key="3">
    <source>
        <dbReference type="PROSITE" id="PS50137"/>
    </source>
</evidence>
<gene>
    <name evidence="4" type="ORF">Pcinc_020510</name>
</gene>
<evidence type="ECO:0000256" key="2">
    <source>
        <dbReference type="SAM" id="MobiDB-lite"/>
    </source>
</evidence>
<accession>A0AAE1KGB7</accession>
<dbReference type="Gene3D" id="3.30.160.20">
    <property type="match status" value="2"/>
</dbReference>
<dbReference type="FunFam" id="3.30.160.590:FF:000001">
    <property type="entry name" value="microprocessor complex subunit DGCR8"/>
    <property type="match status" value="1"/>
</dbReference>
<evidence type="ECO:0000313" key="5">
    <source>
        <dbReference type="Proteomes" id="UP001286313"/>
    </source>
</evidence>
<dbReference type="GO" id="GO:0070877">
    <property type="term" value="C:microprocessor complex"/>
    <property type="evidence" value="ECO:0007669"/>
    <property type="project" value="InterPro"/>
</dbReference>
<sequence>MSKEAISSRCSSSSSSSFSSSSNSSEGPPSKIPRLEEGSSEDDSEKTDSVRDSWSTLTGGAMGGRACGGNEGLCDTSYEGFQLLDEVHEDDEDENDAQDPDSDDYDYDSEVPEEEIDALLEAGLPEEMKGPRRRRKDTQAAEGAEAGEENDAPYDERQKMVLVEKGSNHFEVLPEGWVQVTHNSGMPVYLHKQSRVCTMTKPYFLGQASVRKHDIPLSAVPCLQYIRALEIEKGGSGGDGPEDAVERKEGVSIENGKDLKDSTSQMNGNQEGSDKPSTDQPHMHENGVDGGGVCPVAGGSLAAALALNTNKEGVSLPGSLMVGNAKIETAVENLQQQSLEPEQLRQYCQSRFLFKTIKIIRFKSWAERRRFQKVNKKRERPQLPEGTKLISLRKQDEEGNSGTSSKKEWIMNPKGKSYVCILHEYVQHALKKQPKYVFKEVENAATPYAATIVINDMHYSTGYGSSKKQAKMEAAKATLEILLPELGEKIREDSNTKSDADLSYFDEIRIEDPRVPDLCNKTSELSPYSILLNCLQRNFGLNGANIDSKLVTQKNQKNEFVMTVGKHTVQVQCKNKKDGKQRASQAILQKLHPHINSWGSLLRLYGNRSMQTMREKKAEEQEITLLQSNATVNQPNTSIINKLKQEMLKLQEIKNSIQPIGKFLPPEDVALPSASGIDLNNVDL</sequence>